<evidence type="ECO:0000313" key="4">
    <source>
        <dbReference type="EMBL" id="CAF0847358.1"/>
    </source>
</evidence>
<dbReference type="GO" id="GO:0008270">
    <property type="term" value="F:zinc ion binding"/>
    <property type="evidence" value="ECO:0007669"/>
    <property type="project" value="UniProtKB-KW"/>
</dbReference>
<dbReference type="Gene3D" id="3.30.40.10">
    <property type="entry name" value="Zinc/RING finger domain, C3HC4 (zinc finger)"/>
    <property type="match status" value="1"/>
</dbReference>
<dbReference type="EMBL" id="CAJNOE010000066">
    <property type="protein sequence ID" value="CAF0847358.1"/>
    <property type="molecule type" value="Genomic_DNA"/>
</dbReference>
<evidence type="ECO:0000259" key="3">
    <source>
        <dbReference type="Pfam" id="PF13639"/>
    </source>
</evidence>
<evidence type="ECO:0000313" key="6">
    <source>
        <dbReference type="Proteomes" id="UP000663860"/>
    </source>
</evidence>
<comment type="caution">
    <text evidence="4">The sequence shown here is derived from an EMBL/GenBank/DDBJ whole genome shotgun (WGS) entry which is preliminary data.</text>
</comment>
<dbReference type="SUPFAM" id="SSF57850">
    <property type="entry name" value="RING/U-box"/>
    <property type="match status" value="1"/>
</dbReference>
<evidence type="ECO:0000313" key="5">
    <source>
        <dbReference type="EMBL" id="CAF4083244.1"/>
    </source>
</evidence>
<gene>
    <name evidence="4" type="ORF">IZO911_LOCUS9398</name>
    <name evidence="5" type="ORF">KXQ929_LOCUS33483</name>
</gene>
<dbReference type="Proteomes" id="UP000663868">
    <property type="component" value="Unassembled WGS sequence"/>
</dbReference>
<proteinExistence type="predicted"/>
<evidence type="ECO:0000256" key="1">
    <source>
        <dbReference type="ARBA" id="ARBA00022771"/>
    </source>
</evidence>
<dbReference type="Pfam" id="PF13639">
    <property type="entry name" value="zf-RING_2"/>
    <property type="match status" value="1"/>
</dbReference>
<name>A0A813VWB4_9BILA</name>
<keyword evidence="1" id="KW-0863">Zinc-finger</keyword>
<dbReference type="Proteomes" id="UP000663860">
    <property type="component" value="Unassembled WGS sequence"/>
</dbReference>
<organism evidence="4 6">
    <name type="scientific">Adineta steineri</name>
    <dbReference type="NCBI Taxonomy" id="433720"/>
    <lineage>
        <taxon>Eukaryota</taxon>
        <taxon>Metazoa</taxon>
        <taxon>Spiralia</taxon>
        <taxon>Gnathifera</taxon>
        <taxon>Rotifera</taxon>
        <taxon>Eurotatoria</taxon>
        <taxon>Bdelloidea</taxon>
        <taxon>Adinetida</taxon>
        <taxon>Adinetidae</taxon>
        <taxon>Adineta</taxon>
    </lineage>
</organism>
<dbReference type="InterPro" id="IPR001841">
    <property type="entry name" value="Znf_RING"/>
</dbReference>
<dbReference type="AlphaFoldDB" id="A0A813VWB4"/>
<dbReference type="InterPro" id="IPR013083">
    <property type="entry name" value="Znf_RING/FYVE/PHD"/>
</dbReference>
<evidence type="ECO:0000256" key="2">
    <source>
        <dbReference type="ARBA" id="ARBA00022833"/>
    </source>
</evidence>
<feature type="domain" description="RING-type" evidence="3">
    <location>
        <begin position="256"/>
        <end position="299"/>
    </location>
</feature>
<keyword evidence="2" id="KW-0862">Zinc</keyword>
<accession>A0A813VWB4</accession>
<dbReference type="EMBL" id="CAJOBB010004305">
    <property type="protein sequence ID" value="CAF4083244.1"/>
    <property type="molecule type" value="Genomic_DNA"/>
</dbReference>
<keyword evidence="1" id="KW-0479">Metal-binding</keyword>
<protein>
    <recommendedName>
        <fullName evidence="3">RING-type domain-containing protein</fullName>
    </recommendedName>
</protein>
<reference evidence="4" key="1">
    <citation type="submission" date="2021-02" db="EMBL/GenBank/DDBJ databases">
        <authorList>
            <person name="Nowell W R."/>
        </authorList>
    </citation>
    <scope>NUCLEOTIDE SEQUENCE</scope>
</reference>
<sequence length="314" mass="36825">MTLTTRESLDELIRDKKSSYKYTKNLEIIEDNSGQFFVILKMNGNERLDLADESSPSIVCPVIDIRKITHAGGICYGDDSSWIRWPVTTTEATDENEYAIWLHDQLIEISDAYKERLYDVINIIFYPNDNQSSSLQINEMTDTHSFLEAIVKYEQRLRDEPYNEPLRYNQGLDIREDQLFYTLVRKKTASDIRLSALIHEEKNHQRFKIERQSTTGYWYNPLASIAPAPAQCIAKFRLDHEHNKQVVNMDMQNKQNTCTVCMEDLKINEFYARWPCPRAHLFHYDCMLKLLRTRNTCPNFGHGDADIPAISFYR</sequence>